<protein>
    <submittedName>
        <fullName evidence="10">HUSSY-3 like methyltransferase</fullName>
    </submittedName>
</protein>
<proteinExistence type="inferred from homology"/>
<keyword evidence="4" id="KW-0963">Cytoplasm</keyword>
<comment type="caution">
    <text evidence="10">The sequence shown here is derived from an EMBL/GenBank/DDBJ whole genome shotgun (WGS) entry which is preliminary data.</text>
</comment>
<dbReference type="AlphaFoldDB" id="A0AAV4LNP6"/>
<dbReference type="Pfam" id="PF13649">
    <property type="entry name" value="Methyltransf_25"/>
    <property type="match status" value="1"/>
</dbReference>
<evidence type="ECO:0000256" key="8">
    <source>
        <dbReference type="ARBA" id="ARBA00023242"/>
    </source>
</evidence>
<keyword evidence="7" id="KW-0949">S-adenosyl-L-methionine</keyword>
<dbReference type="FunFam" id="3.40.50.150:FF:000017">
    <property type="entry name" value="probable 18S rRNA (Guanine-N(7))-methyltransferase"/>
    <property type="match status" value="1"/>
</dbReference>
<dbReference type="InterPro" id="IPR041698">
    <property type="entry name" value="Methyltransf_25"/>
</dbReference>
<dbReference type="PANTHER" id="PTHR12734">
    <property type="entry name" value="METHYLTRANSFERASE-RELATED"/>
    <property type="match status" value="1"/>
</dbReference>
<evidence type="ECO:0000256" key="7">
    <source>
        <dbReference type="ARBA" id="ARBA00022691"/>
    </source>
</evidence>
<comment type="similarity">
    <text evidence="3">Belongs to the class I-like SAM-binding methyltransferase superfamily. BUD23/WBSCR22 family.</text>
</comment>
<dbReference type="GO" id="GO:0005730">
    <property type="term" value="C:nucleolus"/>
    <property type="evidence" value="ECO:0007669"/>
    <property type="project" value="TreeGrafter"/>
</dbReference>
<dbReference type="GO" id="GO:0005737">
    <property type="term" value="C:cytoplasm"/>
    <property type="evidence" value="ECO:0007669"/>
    <property type="project" value="UniProtKB-SubCell"/>
</dbReference>
<evidence type="ECO:0000256" key="4">
    <source>
        <dbReference type="ARBA" id="ARBA00022490"/>
    </source>
</evidence>
<accession>A0AAV4LNP6</accession>
<keyword evidence="5 10" id="KW-0489">Methyltransferase</keyword>
<dbReference type="CDD" id="cd02440">
    <property type="entry name" value="AdoMet_MTases"/>
    <property type="match status" value="1"/>
</dbReference>
<evidence type="ECO:0000256" key="5">
    <source>
        <dbReference type="ARBA" id="ARBA00022603"/>
    </source>
</evidence>
<evidence type="ECO:0000313" key="11">
    <source>
        <dbReference type="Proteomes" id="UP001497744"/>
    </source>
</evidence>
<evidence type="ECO:0000313" key="10">
    <source>
        <dbReference type="EMBL" id="GIX61666.1"/>
    </source>
</evidence>
<evidence type="ECO:0000256" key="6">
    <source>
        <dbReference type="ARBA" id="ARBA00022679"/>
    </source>
</evidence>
<gene>
    <name evidence="10" type="ORF">BcabD6B2_11010</name>
</gene>
<dbReference type="EMBL" id="BPLF01000001">
    <property type="protein sequence ID" value="GIX61666.1"/>
    <property type="molecule type" value="Genomic_DNA"/>
</dbReference>
<feature type="domain" description="Methyltransferase" evidence="9">
    <location>
        <begin position="54"/>
        <end position="129"/>
    </location>
</feature>
<dbReference type="GO" id="GO:0016435">
    <property type="term" value="F:rRNA (guanine) methyltransferase activity"/>
    <property type="evidence" value="ECO:0007669"/>
    <property type="project" value="InterPro"/>
</dbReference>
<comment type="subcellular location">
    <subcellularLocation>
        <location evidence="2">Cytoplasm</location>
    </subcellularLocation>
    <subcellularLocation>
        <location evidence="1">Nucleus</location>
    </subcellularLocation>
</comment>
<dbReference type="SUPFAM" id="SSF53335">
    <property type="entry name" value="S-adenosyl-L-methionine-dependent methyltransferases"/>
    <property type="match status" value="1"/>
</dbReference>
<dbReference type="GeneID" id="94193149"/>
<evidence type="ECO:0000259" key="9">
    <source>
        <dbReference type="Pfam" id="PF13649"/>
    </source>
</evidence>
<evidence type="ECO:0000256" key="1">
    <source>
        <dbReference type="ARBA" id="ARBA00004123"/>
    </source>
</evidence>
<sequence>MATRPEHLAPPEIYYNSEEARRYTVNTHIRDIQIEMSQRAVEMLLLPEDECCLVLDIGCGSGLSGSVLNDHNNFWVGIDISTFMLDEAINNECDKEGDMILGDIGETINFKPQSFDGAISISALQWLCVANKSTHDPYKRLLTFFKWLYRSLNYGARAAIQFYPENAEQIEMITSAATRCNFGGGLVVDFPESTKAKKYYLCIWAGMTGIPQQMPQAMLQVDEDDEEEMVKTGGTNQRRTKRRKKQETVRQRIINKKQQQRKRVGDIYHRFIKSVGNRNKAGHQIYWTPKAFSLLTQL</sequence>
<keyword evidence="11" id="KW-1185">Reference proteome</keyword>
<dbReference type="PANTHER" id="PTHR12734:SF0">
    <property type="entry name" value="18S RRNA (GUANINE-N(7))-METHYLTRANSFERASE-RELATED"/>
    <property type="match status" value="1"/>
</dbReference>
<dbReference type="Gene3D" id="3.40.50.150">
    <property type="entry name" value="Vaccinia Virus protein VP39"/>
    <property type="match status" value="1"/>
</dbReference>
<name>A0AAV4LNP6_BABCB</name>
<dbReference type="Proteomes" id="UP001497744">
    <property type="component" value="Unassembled WGS sequence"/>
</dbReference>
<reference evidence="10 11" key="1">
    <citation type="submission" date="2021-06" db="EMBL/GenBank/DDBJ databases">
        <title>Genome sequence of Babesia caballi.</title>
        <authorList>
            <person name="Yamagishi J."/>
            <person name="Kidaka T."/>
            <person name="Ochi A."/>
        </authorList>
    </citation>
    <scope>NUCLEOTIDE SEQUENCE [LARGE SCALE GENOMIC DNA]</scope>
    <source>
        <strain evidence="10">USDA-D6B2</strain>
    </source>
</reference>
<dbReference type="GO" id="GO:0070476">
    <property type="term" value="P:rRNA (guanine-N7)-methylation"/>
    <property type="evidence" value="ECO:0007669"/>
    <property type="project" value="InterPro"/>
</dbReference>
<evidence type="ECO:0000256" key="2">
    <source>
        <dbReference type="ARBA" id="ARBA00004496"/>
    </source>
</evidence>
<evidence type="ECO:0000256" key="3">
    <source>
        <dbReference type="ARBA" id="ARBA00005547"/>
    </source>
</evidence>
<dbReference type="RefSeq" id="XP_067713737.1">
    <property type="nucleotide sequence ID" value="XM_067857636.1"/>
</dbReference>
<organism evidence="10 11">
    <name type="scientific">Babesia caballi</name>
    <dbReference type="NCBI Taxonomy" id="5871"/>
    <lineage>
        <taxon>Eukaryota</taxon>
        <taxon>Sar</taxon>
        <taxon>Alveolata</taxon>
        <taxon>Apicomplexa</taxon>
        <taxon>Aconoidasida</taxon>
        <taxon>Piroplasmida</taxon>
        <taxon>Babesiidae</taxon>
        <taxon>Babesia</taxon>
    </lineage>
</organism>
<dbReference type="InterPro" id="IPR039769">
    <property type="entry name" value="Bud23-like"/>
</dbReference>
<keyword evidence="6" id="KW-0808">Transferase</keyword>
<dbReference type="InterPro" id="IPR029063">
    <property type="entry name" value="SAM-dependent_MTases_sf"/>
</dbReference>
<keyword evidence="8" id="KW-0539">Nucleus</keyword>